<dbReference type="AlphaFoldDB" id="A0A5N6N8W3"/>
<accession>A0A5N6N8W3</accession>
<dbReference type="InterPro" id="IPR001611">
    <property type="entry name" value="Leu-rich_rpt"/>
</dbReference>
<keyword evidence="7" id="KW-1133">Transmembrane helix</keyword>
<dbReference type="PANTHER" id="PTHR48010:SF55">
    <property type="entry name" value="OS01G0607900 PROTEIN"/>
    <property type="match status" value="1"/>
</dbReference>
<dbReference type="FunFam" id="3.80.10.10:FF:000275">
    <property type="entry name" value="Leucine-rich repeat receptor-like protein kinase"/>
    <property type="match status" value="1"/>
</dbReference>
<protein>
    <recommendedName>
        <fullName evidence="11">Leucine-rich repeat-containing N-terminal plant-type domain-containing protein</fullName>
    </recommendedName>
</protein>
<evidence type="ECO:0000313" key="12">
    <source>
        <dbReference type="EMBL" id="KAD4584302.1"/>
    </source>
</evidence>
<evidence type="ECO:0000256" key="5">
    <source>
        <dbReference type="ARBA" id="ARBA00022729"/>
    </source>
</evidence>
<dbReference type="OrthoDB" id="2151624at2759"/>
<dbReference type="PANTHER" id="PTHR48010">
    <property type="entry name" value="OS05G0588300 PROTEIN"/>
    <property type="match status" value="1"/>
</dbReference>
<dbReference type="Proteomes" id="UP000326396">
    <property type="component" value="Linkage Group LG2"/>
</dbReference>
<evidence type="ECO:0000256" key="4">
    <source>
        <dbReference type="ARBA" id="ARBA00022692"/>
    </source>
</evidence>
<comment type="similarity">
    <text evidence="2">Belongs to the RLP family.</text>
</comment>
<keyword evidence="13" id="KW-1185">Reference proteome</keyword>
<sequence length="214" mass="23491">MTTTNKPMIITCLLMLIHLTFSDGADTDVACLKAFKTSIQDPKNYLSSWDFNTNTTGYICRFIGIQCWHPDENRVLNINLSDLGLVGMLPVGLAKCTSLTGLDLSGNRLFGHLPSNISKMLPFLTNLDLSSNNFSGQIPRDLANCSFLNILKLDNNRFSGRIPVELGRLSRLKEFNVANNSLYGQVPVFKSVNVSAESYAGNPGLCGGPLPRCR</sequence>
<keyword evidence="8" id="KW-0472">Membrane</keyword>
<reference evidence="12 13" key="1">
    <citation type="submission" date="2019-05" db="EMBL/GenBank/DDBJ databases">
        <title>Mikania micrantha, genome provides insights into the molecular mechanism of rapid growth.</title>
        <authorList>
            <person name="Liu B."/>
        </authorList>
    </citation>
    <scope>NUCLEOTIDE SEQUENCE [LARGE SCALE GENOMIC DNA]</scope>
    <source>
        <strain evidence="12">NLD-2019</strain>
        <tissue evidence="12">Leaf</tissue>
    </source>
</reference>
<evidence type="ECO:0000313" key="13">
    <source>
        <dbReference type="Proteomes" id="UP000326396"/>
    </source>
</evidence>
<dbReference type="EMBL" id="SZYD01000012">
    <property type="protein sequence ID" value="KAD4584302.1"/>
    <property type="molecule type" value="Genomic_DNA"/>
</dbReference>
<evidence type="ECO:0000256" key="3">
    <source>
        <dbReference type="ARBA" id="ARBA00022614"/>
    </source>
</evidence>
<proteinExistence type="inferred from homology"/>
<dbReference type="SUPFAM" id="SSF52058">
    <property type="entry name" value="L domain-like"/>
    <property type="match status" value="1"/>
</dbReference>
<dbReference type="InterPro" id="IPR013210">
    <property type="entry name" value="LRR_N_plant-typ"/>
</dbReference>
<keyword evidence="5 10" id="KW-0732">Signal</keyword>
<keyword evidence="4" id="KW-0812">Transmembrane</keyword>
<evidence type="ECO:0000256" key="7">
    <source>
        <dbReference type="ARBA" id="ARBA00022989"/>
    </source>
</evidence>
<dbReference type="Gene3D" id="3.80.10.10">
    <property type="entry name" value="Ribonuclease Inhibitor"/>
    <property type="match status" value="1"/>
</dbReference>
<keyword evidence="9" id="KW-0325">Glycoprotein</keyword>
<feature type="domain" description="Leucine-rich repeat-containing N-terminal plant-type" evidence="11">
    <location>
        <begin position="26"/>
        <end position="68"/>
    </location>
</feature>
<evidence type="ECO:0000256" key="2">
    <source>
        <dbReference type="ARBA" id="ARBA00009592"/>
    </source>
</evidence>
<feature type="chain" id="PRO_5024368596" description="Leucine-rich repeat-containing N-terminal plant-type domain-containing protein" evidence="10">
    <location>
        <begin position="25"/>
        <end position="214"/>
    </location>
</feature>
<comment type="subcellular location">
    <subcellularLocation>
        <location evidence="1">Membrane</location>
        <topology evidence="1">Single-pass type I membrane protein</topology>
    </subcellularLocation>
</comment>
<feature type="signal peptide" evidence="10">
    <location>
        <begin position="1"/>
        <end position="24"/>
    </location>
</feature>
<gene>
    <name evidence="12" type="ORF">E3N88_21903</name>
</gene>
<dbReference type="Pfam" id="PF00560">
    <property type="entry name" value="LRR_1"/>
    <property type="match status" value="3"/>
</dbReference>
<dbReference type="GO" id="GO:0016020">
    <property type="term" value="C:membrane"/>
    <property type="evidence" value="ECO:0007669"/>
    <property type="project" value="UniProtKB-SubCell"/>
</dbReference>
<evidence type="ECO:0000259" key="11">
    <source>
        <dbReference type="Pfam" id="PF08263"/>
    </source>
</evidence>
<organism evidence="12 13">
    <name type="scientific">Mikania micrantha</name>
    <name type="common">bitter vine</name>
    <dbReference type="NCBI Taxonomy" id="192012"/>
    <lineage>
        <taxon>Eukaryota</taxon>
        <taxon>Viridiplantae</taxon>
        <taxon>Streptophyta</taxon>
        <taxon>Embryophyta</taxon>
        <taxon>Tracheophyta</taxon>
        <taxon>Spermatophyta</taxon>
        <taxon>Magnoliopsida</taxon>
        <taxon>eudicotyledons</taxon>
        <taxon>Gunneridae</taxon>
        <taxon>Pentapetalae</taxon>
        <taxon>asterids</taxon>
        <taxon>campanulids</taxon>
        <taxon>Asterales</taxon>
        <taxon>Asteraceae</taxon>
        <taxon>Asteroideae</taxon>
        <taxon>Heliantheae alliance</taxon>
        <taxon>Eupatorieae</taxon>
        <taxon>Mikania</taxon>
    </lineage>
</organism>
<keyword evidence="6" id="KW-0677">Repeat</keyword>
<evidence type="ECO:0000256" key="9">
    <source>
        <dbReference type="ARBA" id="ARBA00023180"/>
    </source>
</evidence>
<evidence type="ECO:0000256" key="10">
    <source>
        <dbReference type="SAM" id="SignalP"/>
    </source>
</evidence>
<dbReference type="InterPro" id="IPR050994">
    <property type="entry name" value="At_inactive_RLKs"/>
</dbReference>
<evidence type="ECO:0000256" key="1">
    <source>
        <dbReference type="ARBA" id="ARBA00004479"/>
    </source>
</evidence>
<evidence type="ECO:0000256" key="8">
    <source>
        <dbReference type="ARBA" id="ARBA00023136"/>
    </source>
</evidence>
<dbReference type="InterPro" id="IPR032675">
    <property type="entry name" value="LRR_dom_sf"/>
</dbReference>
<comment type="caution">
    <text evidence="12">The sequence shown here is derived from an EMBL/GenBank/DDBJ whole genome shotgun (WGS) entry which is preliminary data.</text>
</comment>
<evidence type="ECO:0000256" key="6">
    <source>
        <dbReference type="ARBA" id="ARBA00022737"/>
    </source>
</evidence>
<dbReference type="Pfam" id="PF08263">
    <property type="entry name" value="LRRNT_2"/>
    <property type="match status" value="1"/>
</dbReference>
<name>A0A5N6N8W3_9ASTR</name>
<keyword evidence="3" id="KW-0433">Leucine-rich repeat</keyword>